<dbReference type="Gene3D" id="1.20.120.530">
    <property type="entry name" value="GntR ligand-binding domain-like"/>
    <property type="match status" value="1"/>
</dbReference>
<dbReference type="InterPro" id="IPR011711">
    <property type="entry name" value="GntR_C"/>
</dbReference>
<dbReference type="GO" id="GO:0003677">
    <property type="term" value="F:DNA binding"/>
    <property type="evidence" value="ECO:0007669"/>
    <property type="project" value="UniProtKB-KW"/>
</dbReference>
<evidence type="ECO:0000256" key="3">
    <source>
        <dbReference type="ARBA" id="ARBA00023163"/>
    </source>
</evidence>
<dbReference type="InterPro" id="IPR036388">
    <property type="entry name" value="WH-like_DNA-bd_sf"/>
</dbReference>
<dbReference type="Pfam" id="PF00392">
    <property type="entry name" value="GntR"/>
    <property type="match status" value="1"/>
</dbReference>
<accession>A0AAU7V7Y6</accession>
<keyword evidence="1" id="KW-0805">Transcription regulation</keyword>
<dbReference type="RefSeq" id="WP_350258405.1">
    <property type="nucleotide sequence ID" value="NZ_CP138335.1"/>
</dbReference>
<evidence type="ECO:0000259" key="4">
    <source>
        <dbReference type="PROSITE" id="PS50949"/>
    </source>
</evidence>
<dbReference type="PROSITE" id="PS50949">
    <property type="entry name" value="HTH_GNTR"/>
    <property type="match status" value="1"/>
</dbReference>
<dbReference type="GO" id="GO:0003700">
    <property type="term" value="F:DNA-binding transcription factor activity"/>
    <property type="evidence" value="ECO:0007669"/>
    <property type="project" value="InterPro"/>
</dbReference>
<dbReference type="KEGG" id="sapp:SAC06_01205"/>
<dbReference type="Gene3D" id="1.10.10.10">
    <property type="entry name" value="Winged helix-like DNA-binding domain superfamily/Winged helix DNA-binding domain"/>
    <property type="match status" value="1"/>
</dbReference>
<dbReference type="InterPro" id="IPR008920">
    <property type="entry name" value="TF_FadR/GntR_C"/>
</dbReference>
<evidence type="ECO:0000313" key="5">
    <source>
        <dbReference type="EMBL" id="XBW08205.1"/>
    </source>
</evidence>
<dbReference type="InterPro" id="IPR036390">
    <property type="entry name" value="WH_DNA-bd_sf"/>
</dbReference>
<keyword evidence="2" id="KW-0238">DNA-binding</keyword>
<reference evidence="5" key="1">
    <citation type="submission" date="2023-11" db="EMBL/GenBank/DDBJ databases">
        <title>Scrofimicrobium hongkongense sp. nov., isolated from a patient with peritonitis.</title>
        <authorList>
            <person name="Lao H.Y."/>
            <person name="Wong A.Y.P."/>
            <person name="Ng T.L."/>
            <person name="Wong R.Y.L."/>
            <person name="Yau M.C.Y."/>
            <person name="Lam J.Y.W."/>
            <person name="Siu G.K.H."/>
        </authorList>
    </citation>
    <scope>NUCLEOTIDE SEQUENCE</scope>
    <source>
        <strain evidence="5">R131</strain>
    </source>
</reference>
<protein>
    <submittedName>
        <fullName evidence="5">GntR family transcriptional regulator</fullName>
    </submittedName>
</protein>
<dbReference type="AlphaFoldDB" id="A0AAU7V7Y6"/>
<evidence type="ECO:0000256" key="2">
    <source>
        <dbReference type="ARBA" id="ARBA00023125"/>
    </source>
</evidence>
<proteinExistence type="predicted"/>
<dbReference type="SMART" id="SM00345">
    <property type="entry name" value="HTH_GNTR"/>
    <property type="match status" value="1"/>
</dbReference>
<dbReference type="PRINTS" id="PR00035">
    <property type="entry name" value="HTHGNTR"/>
</dbReference>
<dbReference type="SUPFAM" id="SSF48008">
    <property type="entry name" value="GntR ligand-binding domain-like"/>
    <property type="match status" value="1"/>
</dbReference>
<keyword evidence="3" id="KW-0804">Transcription</keyword>
<gene>
    <name evidence="5" type="ORF">SAC06_01205</name>
</gene>
<dbReference type="PANTHER" id="PTHR43537:SF44">
    <property type="entry name" value="GNTR FAMILY REGULATORY PROTEIN"/>
    <property type="match status" value="1"/>
</dbReference>
<dbReference type="Pfam" id="PF07729">
    <property type="entry name" value="FCD"/>
    <property type="match status" value="1"/>
</dbReference>
<feature type="domain" description="HTH gntR-type" evidence="4">
    <location>
        <begin position="28"/>
        <end position="96"/>
    </location>
</feature>
<dbReference type="CDD" id="cd07377">
    <property type="entry name" value="WHTH_GntR"/>
    <property type="match status" value="1"/>
</dbReference>
<dbReference type="PANTHER" id="PTHR43537">
    <property type="entry name" value="TRANSCRIPTIONAL REGULATOR, GNTR FAMILY"/>
    <property type="match status" value="1"/>
</dbReference>
<dbReference type="SMART" id="SM00895">
    <property type="entry name" value="FCD"/>
    <property type="match status" value="1"/>
</dbReference>
<sequence length="256" mass="27852">MSDNFAQGALTELLSSVAITQPPAVSMMNRAAATMNAIKSYILSRNLAPGDPLPTEAELGAEIGVSRSSVREALRKLEALDIVQVKHGSGTFVGEMSLEPMVQTLALRASLSATGNRTFLLEVAEARRALDYGMARDVVRAHHQRPNPQLDQLVEAMLELTEQGRSFMAEDMAFHDLLLRGVGNELLRQTYSSFWLVHTAILPDLVTHTEGAAVATARAHQAMLSAAYAGDLDAYCLAVEEHYEPLMTALRHEPAE</sequence>
<evidence type="ECO:0000256" key="1">
    <source>
        <dbReference type="ARBA" id="ARBA00023015"/>
    </source>
</evidence>
<organism evidence="5">
    <name type="scientific">Scrofimicrobium appendicitidis</name>
    <dbReference type="NCBI Taxonomy" id="3079930"/>
    <lineage>
        <taxon>Bacteria</taxon>
        <taxon>Bacillati</taxon>
        <taxon>Actinomycetota</taxon>
        <taxon>Actinomycetes</taxon>
        <taxon>Actinomycetales</taxon>
        <taxon>Actinomycetaceae</taxon>
        <taxon>Scrofimicrobium</taxon>
    </lineage>
</organism>
<dbReference type="SUPFAM" id="SSF46785">
    <property type="entry name" value="Winged helix' DNA-binding domain"/>
    <property type="match status" value="1"/>
</dbReference>
<name>A0AAU7V7Y6_9ACTO</name>
<dbReference type="InterPro" id="IPR000524">
    <property type="entry name" value="Tscrpt_reg_HTH_GntR"/>
</dbReference>
<dbReference type="EMBL" id="CP138335">
    <property type="protein sequence ID" value="XBW08205.1"/>
    <property type="molecule type" value="Genomic_DNA"/>
</dbReference>